<sequence length="291" mass="32724">MASSGHFNPSQTYDGYKAVEFIYPACNECLMKGKECFQNLNTKCSKFPFCFVGKKPGFCPGMLASNVKRYLLSKKAEPFGKEFPVSEAPTPDVNSGYSRCIGRWPGGPIGGNPIYSSSEVPNLRFNTAGSEEVEVVLNSAGHQFSTSPSQPPAKRFQSQACLGFNSETIPHSSAQKLPYGHIPTAPTFFQFSRRREDQYPLLLPASQVFQKREHWPIPVTREDPNMASEGQEDVARLLRRVDKKSKEMIMYSNDRTIPGTDSEEMATKLSWYEDELINDFQRTFDDLGRNN</sequence>
<protein>
    <submittedName>
        <fullName evidence="1">Uncharacterized protein</fullName>
    </submittedName>
</protein>
<accession>A0A9Q3DIR5</accession>
<organism evidence="1 2">
    <name type="scientific">Austropuccinia psidii MF-1</name>
    <dbReference type="NCBI Taxonomy" id="1389203"/>
    <lineage>
        <taxon>Eukaryota</taxon>
        <taxon>Fungi</taxon>
        <taxon>Dikarya</taxon>
        <taxon>Basidiomycota</taxon>
        <taxon>Pucciniomycotina</taxon>
        <taxon>Pucciniomycetes</taxon>
        <taxon>Pucciniales</taxon>
        <taxon>Sphaerophragmiaceae</taxon>
        <taxon>Austropuccinia</taxon>
    </lineage>
</organism>
<dbReference type="EMBL" id="AVOT02017660">
    <property type="protein sequence ID" value="MBW0503955.1"/>
    <property type="molecule type" value="Genomic_DNA"/>
</dbReference>
<comment type="caution">
    <text evidence="1">The sequence shown here is derived from an EMBL/GenBank/DDBJ whole genome shotgun (WGS) entry which is preliminary data.</text>
</comment>
<dbReference type="Proteomes" id="UP000765509">
    <property type="component" value="Unassembled WGS sequence"/>
</dbReference>
<dbReference type="AlphaFoldDB" id="A0A9Q3DIR5"/>
<evidence type="ECO:0000313" key="1">
    <source>
        <dbReference type="EMBL" id="MBW0503955.1"/>
    </source>
</evidence>
<gene>
    <name evidence="1" type="ORF">O181_043670</name>
</gene>
<proteinExistence type="predicted"/>
<name>A0A9Q3DIR5_9BASI</name>
<reference evidence="1" key="1">
    <citation type="submission" date="2021-03" db="EMBL/GenBank/DDBJ databases">
        <title>Draft genome sequence of rust myrtle Austropuccinia psidii MF-1, a brazilian biotype.</title>
        <authorList>
            <person name="Quecine M.C."/>
            <person name="Pachon D.M.R."/>
            <person name="Bonatelli M.L."/>
            <person name="Correr F.H."/>
            <person name="Franceschini L.M."/>
            <person name="Leite T.F."/>
            <person name="Margarido G.R.A."/>
            <person name="Almeida C.A."/>
            <person name="Ferrarezi J.A."/>
            <person name="Labate C.A."/>
        </authorList>
    </citation>
    <scope>NUCLEOTIDE SEQUENCE</scope>
    <source>
        <strain evidence="1">MF-1</strain>
    </source>
</reference>
<evidence type="ECO:0000313" key="2">
    <source>
        <dbReference type="Proteomes" id="UP000765509"/>
    </source>
</evidence>
<keyword evidence="2" id="KW-1185">Reference proteome</keyword>